<accession>A0AAU8M1Y6</accession>
<evidence type="ECO:0000256" key="1">
    <source>
        <dbReference type="SAM" id="MobiDB-lite"/>
    </source>
</evidence>
<feature type="region of interest" description="Disordered" evidence="1">
    <location>
        <begin position="101"/>
        <end position="128"/>
    </location>
</feature>
<organism evidence="2">
    <name type="scientific">Candidatus Electrothrix aestuarii</name>
    <dbReference type="NCBI Taxonomy" id="3062594"/>
    <lineage>
        <taxon>Bacteria</taxon>
        <taxon>Pseudomonadati</taxon>
        <taxon>Thermodesulfobacteriota</taxon>
        <taxon>Desulfobulbia</taxon>
        <taxon>Desulfobulbales</taxon>
        <taxon>Desulfobulbaceae</taxon>
        <taxon>Candidatus Electrothrix</taxon>
    </lineage>
</organism>
<sequence>MAYRRKSSQVIVDAQERSTDDLRAIDPNLDLGNNLTVAAYAAKISEAQTALDTYNGLLAQADAAGNNFKAIEKELRDLSSQMLAGVKVKYGRDSNEYEMAGGTRLSDINRHPHAGGKKSGDEGEGESQ</sequence>
<reference evidence="2" key="1">
    <citation type="journal article" date="2024" name="Syst. Appl. Microbiol.">
        <title>First single-strain enrichments of Electrothrix cable bacteria, description of E. aestuarii sp. nov. and E. rattekaaiensis sp. nov., and proposal of a cable bacteria taxonomy following the rules of the SeqCode.</title>
        <authorList>
            <person name="Plum-Jensen L.E."/>
            <person name="Schramm A."/>
            <person name="Marshall I.P.G."/>
        </authorList>
    </citation>
    <scope>NUCLEOTIDE SEQUENCE</scope>
    <source>
        <strain evidence="2">Rat1</strain>
    </source>
</reference>
<gene>
    <name evidence="2" type="ORF">Q3M24_10860</name>
</gene>
<name>A0AAU8M1Y6_9BACT</name>
<dbReference type="EMBL" id="CP159373">
    <property type="protein sequence ID" value="XCN75200.1"/>
    <property type="molecule type" value="Genomic_DNA"/>
</dbReference>
<evidence type="ECO:0000313" key="2">
    <source>
        <dbReference type="EMBL" id="XCN75200.1"/>
    </source>
</evidence>
<dbReference type="KEGG" id="eaj:Q3M24_10860"/>
<dbReference type="AlphaFoldDB" id="A0AAU8M1Y6"/>
<reference evidence="2" key="2">
    <citation type="submission" date="2024-06" db="EMBL/GenBank/DDBJ databases">
        <authorList>
            <person name="Plum-Jensen L.E."/>
            <person name="Schramm A."/>
            <person name="Marshall I.P.G."/>
        </authorList>
    </citation>
    <scope>NUCLEOTIDE SEQUENCE</scope>
    <source>
        <strain evidence="2">Rat1</strain>
    </source>
</reference>
<protein>
    <submittedName>
        <fullName evidence="2">Uncharacterized protein</fullName>
    </submittedName>
</protein>
<proteinExistence type="predicted"/>